<evidence type="ECO:0008006" key="3">
    <source>
        <dbReference type="Google" id="ProtNLM"/>
    </source>
</evidence>
<keyword evidence="2" id="KW-1185">Reference proteome</keyword>
<proteinExistence type="predicted"/>
<accession>L0A9J6</accession>
<gene>
    <name evidence="1" type="ordered locus">Deipe_4383</name>
</gene>
<dbReference type="Proteomes" id="UP000010467">
    <property type="component" value="Plasmid pDEIPE01"/>
</dbReference>
<keyword evidence="1" id="KW-0614">Plasmid</keyword>
<dbReference type="HOGENOM" id="CLU_170302_0_0_0"/>
<name>L0A9J6_DEIPD</name>
<organism evidence="1 2">
    <name type="scientific">Deinococcus peraridilitoris (strain DSM 19664 / LMG 22246 / CIP 109416 / KR-200)</name>
    <dbReference type="NCBI Taxonomy" id="937777"/>
    <lineage>
        <taxon>Bacteria</taxon>
        <taxon>Thermotogati</taxon>
        <taxon>Deinococcota</taxon>
        <taxon>Deinococci</taxon>
        <taxon>Deinococcales</taxon>
        <taxon>Deinococcaceae</taxon>
        <taxon>Deinococcus</taxon>
    </lineage>
</organism>
<evidence type="ECO:0000313" key="2">
    <source>
        <dbReference type="Proteomes" id="UP000010467"/>
    </source>
</evidence>
<reference evidence="2" key="1">
    <citation type="submission" date="2012-03" db="EMBL/GenBank/DDBJ databases">
        <title>Complete sequence of plasmid 1 of Deinococcus peraridilitoris DSM 19664.</title>
        <authorList>
            <person name="Lucas S."/>
            <person name="Copeland A."/>
            <person name="Lapidus A."/>
            <person name="Glavina del Rio T."/>
            <person name="Dalin E."/>
            <person name="Tice H."/>
            <person name="Bruce D."/>
            <person name="Goodwin L."/>
            <person name="Pitluck S."/>
            <person name="Peters L."/>
            <person name="Mikhailova N."/>
            <person name="Lu M."/>
            <person name="Kyrpides N."/>
            <person name="Mavromatis K."/>
            <person name="Ivanova N."/>
            <person name="Brettin T."/>
            <person name="Detter J.C."/>
            <person name="Han C."/>
            <person name="Larimer F."/>
            <person name="Land M."/>
            <person name="Hauser L."/>
            <person name="Markowitz V."/>
            <person name="Cheng J.-F."/>
            <person name="Hugenholtz P."/>
            <person name="Woyke T."/>
            <person name="Wu D."/>
            <person name="Pukall R."/>
            <person name="Steenblock K."/>
            <person name="Brambilla E."/>
            <person name="Klenk H.-P."/>
            <person name="Eisen J.A."/>
        </authorList>
    </citation>
    <scope>NUCLEOTIDE SEQUENCE [LARGE SCALE GENOMIC DNA]</scope>
    <source>
        <strain evidence="2">DSM 19664 / LMG 22246 / CIP 109416 / KR-200</strain>
        <plasmid evidence="2">Plasmid pDEIPE01</plasmid>
    </source>
</reference>
<dbReference type="InterPro" id="IPR018684">
    <property type="entry name" value="DUF2171"/>
</dbReference>
<dbReference type="AlphaFoldDB" id="L0A9J6"/>
<geneLocation type="plasmid" evidence="1 2">
    <name>pDEIPE01</name>
</geneLocation>
<protein>
    <recommendedName>
        <fullName evidence="3">DUF2171 domain-containing protein</fullName>
    </recommendedName>
</protein>
<dbReference type="KEGG" id="dpd:Deipe_4383"/>
<dbReference type="PATRIC" id="fig|937777.3.peg.4416"/>
<sequence>MTMNNAIREHMPIKCADNKDHGLVDRIDGEYIKVTRDEHGQHHWLPLSAVDHVDEHVHLKLNHEQLHQQWLSQDPHPQHRQS</sequence>
<dbReference type="RefSeq" id="WP_015231620.1">
    <property type="nucleotide sequence ID" value="NC_019789.1"/>
</dbReference>
<evidence type="ECO:0000313" key="1">
    <source>
        <dbReference type="EMBL" id="AFZ69720.1"/>
    </source>
</evidence>
<dbReference type="Pfam" id="PF09939">
    <property type="entry name" value="DUF2171"/>
    <property type="match status" value="1"/>
</dbReference>
<dbReference type="EMBL" id="CP003383">
    <property type="protein sequence ID" value="AFZ69720.1"/>
    <property type="molecule type" value="Genomic_DNA"/>
</dbReference>